<dbReference type="PANTHER" id="PTHR11960">
    <property type="entry name" value="EUKARYOTIC TRANSLATION INITIATION FACTOR 4E RELATED"/>
    <property type="match status" value="1"/>
</dbReference>
<dbReference type="InterPro" id="IPR001040">
    <property type="entry name" value="TIF_eIF_4E"/>
</dbReference>
<evidence type="ECO:0000256" key="1">
    <source>
        <dbReference type="ARBA" id="ARBA00022540"/>
    </source>
</evidence>
<keyword evidence="3" id="KW-0648">Protein biosynthesis</keyword>
<dbReference type="GO" id="GO:0000340">
    <property type="term" value="F:RNA 7-methylguanosine cap binding"/>
    <property type="evidence" value="ECO:0007669"/>
    <property type="project" value="TreeGrafter"/>
</dbReference>
<protein>
    <recommendedName>
        <fullName evidence="5">Eukaryotic translation initiation factor 4E</fullName>
    </recommendedName>
</protein>
<dbReference type="Pfam" id="PF01652">
    <property type="entry name" value="IF4E"/>
    <property type="match status" value="1"/>
</dbReference>
<evidence type="ECO:0000256" key="3">
    <source>
        <dbReference type="ARBA" id="ARBA00022917"/>
    </source>
</evidence>
<dbReference type="EMBL" id="MN741026">
    <property type="protein sequence ID" value="QHU23211.1"/>
    <property type="molecule type" value="Genomic_DNA"/>
</dbReference>
<evidence type="ECO:0000313" key="4">
    <source>
        <dbReference type="EMBL" id="QHU23211.1"/>
    </source>
</evidence>
<dbReference type="PANTHER" id="PTHR11960:SF8">
    <property type="entry name" value="EUKARYOTIC TRANSLATION INITIATION FACTOR 4E1-RELATED"/>
    <property type="match status" value="1"/>
</dbReference>
<dbReference type="GO" id="GO:0003743">
    <property type="term" value="F:translation initiation factor activity"/>
    <property type="evidence" value="ECO:0007669"/>
    <property type="project" value="UniProtKB-KW"/>
</dbReference>
<name>A0A6C0L140_9ZZZZ</name>
<keyword evidence="2" id="KW-0694">RNA-binding</keyword>
<evidence type="ECO:0000256" key="2">
    <source>
        <dbReference type="ARBA" id="ARBA00022884"/>
    </source>
</evidence>
<sequence length="165" mass="19831">MRNNIIMGYEIDNQWKLWYHSIKDNNWTKSSYNELYTVQNLFDYYFITNHFKQNHYQNGMFFLMKENVFPNWEDPRNREGGCLSFKVRSCNILNEWNELLLRCITNNILNHGNESINGISISPKKEFNIVKIWFANNKPNDHKGNYNGFGNDFQLSNSIYKKHDI</sequence>
<organism evidence="4">
    <name type="scientific">viral metagenome</name>
    <dbReference type="NCBI Taxonomy" id="1070528"/>
    <lineage>
        <taxon>unclassified sequences</taxon>
        <taxon>metagenomes</taxon>
        <taxon>organismal metagenomes</taxon>
    </lineage>
</organism>
<dbReference type="GO" id="GO:0016281">
    <property type="term" value="C:eukaryotic translation initiation factor 4F complex"/>
    <property type="evidence" value="ECO:0007669"/>
    <property type="project" value="TreeGrafter"/>
</dbReference>
<dbReference type="SUPFAM" id="SSF55418">
    <property type="entry name" value="eIF4e-like"/>
    <property type="match status" value="1"/>
</dbReference>
<evidence type="ECO:0008006" key="5">
    <source>
        <dbReference type="Google" id="ProtNLM"/>
    </source>
</evidence>
<keyword evidence="1" id="KW-0396">Initiation factor</keyword>
<dbReference type="Gene3D" id="3.30.760.10">
    <property type="entry name" value="RNA Cap, Translation Initiation Factor Eif4e"/>
    <property type="match status" value="1"/>
</dbReference>
<accession>A0A6C0L140</accession>
<proteinExistence type="predicted"/>
<dbReference type="AlphaFoldDB" id="A0A6C0L140"/>
<reference evidence="4" key="1">
    <citation type="journal article" date="2020" name="Nature">
        <title>Giant virus diversity and host interactions through global metagenomics.</title>
        <authorList>
            <person name="Schulz F."/>
            <person name="Roux S."/>
            <person name="Paez-Espino D."/>
            <person name="Jungbluth S."/>
            <person name="Walsh D.A."/>
            <person name="Denef V.J."/>
            <person name="McMahon K.D."/>
            <person name="Konstantinidis K.T."/>
            <person name="Eloe-Fadrosh E.A."/>
            <person name="Kyrpides N.C."/>
            <person name="Woyke T."/>
        </authorList>
    </citation>
    <scope>NUCLEOTIDE SEQUENCE</scope>
    <source>
        <strain evidence="4">GVMAG-S-ERX555907-94</strain>
    </source>
</reference>
<dbReference type="InterPro" id="IPR023398">
    <property type="entry name" value="TIF_eIF4e-like"/>
</dbReference>